<name>A0A1G4SD67_9CAUL</name>
<organism evidence="2 3">
    <name type="scientific">Asticcacaulis taihuensis</name>
    <dbReference type="NCBI Taxonomy" id="260084"/>
    <lineage>
        <taxon>Bacteria</taxon>
        <taxon>Pseudomonadati</taxon>
        <taxon>Pseudomonadota</taxon>
        <taxon>Alphaproteobacteria</taxon>
        <taxon>Caulobacterales</taxon>
        <taxon>Caulobacteraceae</taxon>
        <taxon>Asticcacaulis</taxon>
    </lineage>
</organism>
<dbReference type="RefSeq" id="WP_090648623.1">
    <property type="nucleotide sequence ID" value="NZ_CBCRYE010000002.1"/>
</dbReference>
<proteinExistence type="predicted"/>
<feature type="transmembrane region" description="Helical" evidence="1">
    <location>
        <begin position="35"/>
        <end position="62"/>
    </location>
</feature>
<keyword evidence="3" id="KW-1185">Reference proteome</keyword>
<evidence type="ECO:0000256" key="1">
    <source>
        <dbReference type="SAM" id="Phobius"/>
    </source>
</evidence>
<feature type="transmembrane region" description="Helical" evidence="1">
    <location>
        <begin position="83"/>
        <end position="105"/>
    </location>
</feature>
<dbReference type="STRING" id="260084.SAMN02927928_2581"/>
<reference evidence="3" key="1">
    <citation type="submission" date="2016-10" db="EMBL/GenBank/DDBJ databases">
        <authorList>
            <person name="Varghese N."/>
            <person name="Submissions S."/>
        </authorList>
    </citation>
    <scope>NUCLEOTIDE SEQUENCE [LARGE SCALE GENOMIC DNA]</scope>
    <source>
        <strain evidence="3">CGMCC 1.3431</strain>
    </source>
</reference>
<sequence length="482" mass="52911">MDFIPIALFWGLALIGLFGNRSLLIYLFFATMPFGSFAVFPTAMTMGLTFTPTPIVACILFLRTFINGRAIKFGLSALFAPRGLLMLTAFWAVAVLVTIFSPRFFAGHVIVVPMKVTRFFQSGFLQPTTQNISQIMYLTISVITVVTFARLMIDAKQQQNALKGLCIGGGLAVFTGILDLSSHFIPLDWLLDPFRTASYVLMTDVTLEGGTRRVVGLMPEASSYGALCTQLLTLVYFLRHAITDHFYRQKVVPVVAALLLLFVWLSTSSSAYVALVVFGAFAGLDFLWRAKKARRGTRAGRELELEFWVVAAVTAIVFTGFVARPEIFDSLFRLFDQLVLKKTSTSSFEERTFWTLTSWQALLDTYGLGVGMGGTRASNEVVAVLSNTGFLGGLLYYGFALQSMLRRAYPGDVVNSALVTGLRWSFLPGLTAGILAGTSADFGMKNAFLFGTMFAAAIVSWHNRRKSLATPPKSVDTQNVPA</sequence>
<keyword evidence="1" id="KW-0472">Membrane</keyword>
<feature type="transmembrane region" description="Helical" evidence="1">
    <location>
        <begin position="135"/>
        <end position="153"/>
    </location>
</feature>
<accession>A0A1G4SD67</accession>
<feature type="transmembrane region" description="Helical" evidence="1">
    <location>
        <begin position="413"/>
        <end position="436"/>
    </location>
</feature>
<dbReference type="AlphaFoldDB" id="A0A1G4SD67"/>
<dbReference type="EMBL" id="FMTS01000004">
    <property type="protein sequence ID" value="SCW67100.1"/>
    <property type="molecule type" value="Genomic_DNA"/>
</dbReference>
<evidence type="ECO:0000313" key="2">
    <source>
        <dbReference type="EMBL" id="SCW67100.1"/>
    </source>
</evidence>
<evidence type="ECO:0000313" key="3">
    <source>
        <dbReference type="Proteomes" id="UP000199150"/>
    </source>
</evidence>
<feature type="transmembrane region" description="Helical" evidence="1">
    <location>
        <begin position="250"/>
        <end position="266"/>
    </location>
</feature>
<feature type="transmembrane region" description="Helical" evidence="1">
    <location>
        <begin position="7"/>
        <end position="29"/>
    </location>
</feature>
<feature type="transmembrane region" description="Helical" evidence="1">
    <location>
        <begin position="272"/>
        <end position="291"/>
    </location>
</feature>
<dbReference type="Proteomes" id="UP000199150">
    <property type="component" value="Unassembled WGS sequence"/>
</dbReference>
<gene>
    <name evidence="2" type="ORF">SAMN02927928_2581</name>
</gene>
<protein>
    <submittedName>
        <fullName evidence="2">Uncharacterized protein</fullName>
    </submittedName>
</protein>
<feature type="transmembrane region" description="Helical" evidence="1">
    <location>
        <begin position="221"/>
        <end position="238"/>
    </location>
</feature>
<feature type="transmembrane region" description="Helical" evidence="1">
    <location>
        <begin position="442"/>
        <end position="461"/>
    </location>
</feature>
<dbReference type="OrthoDB" id="7010242at2"/>
<feature type="transmembrane region" description="Helical" evidence="1">
    <location>
        <begin position="165"/>
        <end position="185"/>
    </location>
</feature>
<feature type="transmembrane region" description="Helical" evidence="1">
    <location>
        <begin position="303"/>
        <end position="323"/>
    </location>
</feature>
<feature type="transmembrane region" description="Helical" evidence="1">
    <location>
        <begin position="381"/>
        <end position="401"/>
    </location>
</feature>
<keyword evidence="1" id="KW-1133">Transmembrane helix</keyword>
<keyword evidence="1" id="KW-0812">Transmembrane</keyword>